<dbReference type="AlphaFoldDB" id="A0A9X2EDQ5"/>
<comment type="caution">
    <text evidence="2">The sequence shown here is derived from an EMBL/GenBank/DDBJ whole genome shotgun (WGS) entry which is preliminary data.</text>
</comment>
<dbReference type="PROSITE" id="PS50943">
    <property type="entry name" value="HTH_CROC1"/>
    <property type="match status" value="1"/>
</dbReference>
<protein>
    <submittedName>
        <fullName evidence="2">Helix-turn-helix domain-containing protein</fullName>
    </submittedName>
</protein>
<evidence type="ECO:0000259" key="1">
    <source>
        <dbReference type="PROSITE" id="PS50943"/>
    </source>
</evidence>
<organism evidence="2 3">
    <name type="scientific">Nocardia pulmonis</name>
    <dbReference type="NCBI Taxonomy" id="2951408"/>
    <lineage>
        <taxon>Bacteria</taxon>
        <taxon>Bacillati</taxon>
        <taxon>Actinomycetota</taxon>
        <taxon>Actinomycetes</taxon>
        <taxon>Mycobacteriales</taxon>
        <taxon>Nocardiaceae</taxon>
        <taxon>Nocardia</taxon>
    </lineage>
</organism>
<dbReference type="InterPro" id="IPR001387">
    <property type="entry name" value="Cro/C1-type_HTH"/>
</dbReference>
<sequence length="156" mass="17198">MVEGESRFADFLEALFVEWERIHGEPLRNAAVAKALAAVGYPLTVPYLSQLRSGVRSPSARTVTALATVFGVNADYFYTGIRPSLMRPAPDHSSEDHWIAARLHNRVLRRLLLAADGLSEVALARLIGTAELLRTVEDAFPDAQYQESLLPTWPGP</sequence>
<dbReference type="Pfam" id="PF01381">
    <property type="entry name" value="HTH_3"/>
    <property type="match status" value="1"/>
</dbReference>
<name>A0A9X2EDQ5_9NOCA</name>
<dbReference type="Gene3D" id="1.10.260.40">
    <property type="entry name" value="lambda repressor-like DNA-binding domains"/>
    <property type="match status" value="1"/>
</dbReference>
<gene>
    <name evidence="2" type="ORF">NDR86_33725</name>
</gene>
<keyword evidence="3" id="KW-1185">Reference proteome</keyword>
<dbReference type="CDD" id="cd00093">
    <property type="entry name" value="HTH_XRE"/>
    <property type="match status" value="1"/>
</dbReference>
<dbReference type="InterPro" id="IPR010982">
    <property type="entry name" value="Lambda_DNA-bd_dom_sf"/>
</dbReference>
<dbReference type="SUPFAM" id="SSF47413">
    <property type="entry name" value="lambda repressor-like DNA-binding domains"/>
    <property type="match status" value="1"/>
</dbReference>
<proteinExistence type="predicted"/>
<dbReference type="Proteomes" id="UP001139157">
    <property type="component" value="Unassembled WGS sequence"/>
</dbReference>
<accession>A0A9X2EDQ5</accession>
<reference evidence="2" key="1">
    <citation type="submission" date="2022-06" db="EMBL/GenBank/DDBJ databases">
        <title>Novel species in genus nocardia.</title>
        <authorList>
            <person name="Li F."/>
        </authorList>
    </citation>
    <scope>NUCLEOTIDE SEQUENCE</scope>
    <source>
        <strain evidence="2">CDC141</strain>
    </source>
</reference>
<feature type="domain" description="HTH cro/C1-type" evidence="1">
    <location>
        <begin position="43"/>
        <end position="77"/>
    </location>
</feature>
<evidence type="ECO:0000313" key="2">
    <source>
        <dbReference type="EMBL" id="MCM6778461.1"/>
    </source>
</evidence>
<evidence type="ECO:0000313" key="3">
    <source>
        <dbReference type="Proteomes" id="UP001139157"/>
    </source>
</evidence>
<dbReference type="GO" id="GO:0003677">
    <property type="term" value="F:DNA binding"/>
    <property type="evidence" value="ECO:0007669"/>
    <property type="project" value="InterPro"/>
</dbReference>
<dbReference type="EMBL" id="JAMRXG010000022">
    <property type="protein sequence ID" value="MCM6778461.1"/>
    <property type="molecule type" value="Genomic_DNA"/>
</dbReference>